<sequence>MSAAPADGGRRSRRGFAYQDAVTLLDCLDMHEGMWTQVSWEDLEDIVCRNGDAPAYRQVKTIEEAGKRHSVANVCAPDIPKKPETSYLAKLFLGKPLPAETRFTFIVNESPHLDFHAFVVDRGQQRSPVPLKIRDDIIVRLKGVDLPEGRDIGWCVDRLEVLVEGRTIEQVEDRALRRLGPIVTKILGQPPLTTDIEDVLVWLGARIARDALTPVPRKVGPSDFQDMLYEAITRATGRRPDGTTAPLTKLTDKLAVAGVPADEAAGHLDNALKYRRAWRASLGPAREAMDAFADEVHAICSRVMAERRAGRIPAGSEAYFETLTRVEGIPAVSSGTVSLARAHAVLADITARCQNRYADAS</sequence>
<evidence type="ECO:0000313" key="3">
    <source>
        <dbReference type="Proteomes" id="UP000435837"/>
    </source>
</evidence>
<accession>A0A640S8U1</accession>
<dbReference type="GO" id="GO:0004518">
    <property type="term" value="F:nuclease activity"/>
    <property type="evidence" value="ECO:0007669"/>
    <property type="project" value="InterPro"/>
</dbReference>
<dbReference type="OrthoDB" id="3964962at2"/>
<dbReference type="EMBL" id="BLIN01000004">
    <property type="protein sequence ID" value="GFE07214.1"/>
    <property type="molecule type" value="Genomic_DNA"/>
</dbReference>
<dbReference type="InterPro" id="IPR025382">
    <property type="entry name" value="Cap4-like_endonuclease_dom"/>
</dbReference>
<comment type="caution">
    <text evidence="2">The sequence shown here is derived from an EMBL/GenBank/DDBJ whole genome shotgun (WGS) entry which is preliminary data.</text>
</comment>
<proteinExistence type="predicted"/>
<feature type="domain" description="CD-NTase associated protein 4-like DNA endonuclease" evidence="1">
    <location>
        <begin position="7"/>
        <end position="111"/>
    </location>
</feature>
<evidence type="ECO:0000259" key="1">
    <source>
        <dbReference type="Pfam" id="PF14130"/>
    </source>
</evidence>
<gene>
    <name evidence="2" type="ORF">Scani_34820</name>
</gene>
<dbReference type="RefSeq" id="WP_159476404.1">
    <property type="nucleotide sequence ID" value="NZ_BAAATH010000025.1"/>
</dbReference>
<reference evidence="2 3" key="1">
    <citation type="submission" date="2019-12" db="EMBL/GenBank/DDBJ databases">
        <title>Whole genome shotgun sequence of Streptomyces caniferus NBRC 15389.</title>
        <authorList>
            <person name="Ichikawa N."/>
            <person name="Kimura A."/>
            <person name="Kitahashi Y."/>
            <person name="Komaki H."/>
            <person name="Tamura T."/>
        </authorList>
    </citation>
    <scope>NUCLEOTIDE SEQUENCE [LARGE SCALE GENOMIC DNA]</scope>
    <source>
        <strain evidence="2 3">NBRC 15389</strain>
    </source>
</reference>
<protein>
    <recommendedName>
        <fullName evidence="1">CD-NTase associated protein 4-like DNA endonuclease domain-containing protein</fullName>
    </recommendedName>
</protein>
<organism evidence="2 3">
    <name type="scientific">Streptomyces caniferus</name>
    <dbReference type="NCBI Taxonomy" id="285557"/>
    <lineage>
        <taxon>Bacteria</taxon>
        <taxon>Bacillati</taxon>
        <taxon>Actinomycetota</taxon>
        <taxon>Actinomycetes</taxon>
        <taxon>Kitasatosporales</taxon>
        <taxon>Streptomycetaceae</taxon>
        <taxon>Streptomyces</taxon>
    </lineage>
</organism>
<dbReference type="Pfam" id="PF14130">
    <property type="entry name" value="Cap4_nuclease"/>
    <property type="match status" value="1"/>
</dbReference>
<name>A0A640S8U1_9ACTN</name>
<dbReference type="Proteomes" id="UP000435837">
    <property type="component" value="Unassembled WGS sequence"/>
</dbReference>
<dbReference type="AlphaFoldDB" id="A0A640S8U1"/>
<evidence type="ECO:0000313" key="2">
    <source>
        <dbReference type="EMBL" id="GFE07214.1"/>
    </source>
</evidence>